<comment type="caution">
    <text evidence="3">The sequence shown here is derived from an EMBL/GenBank/DDBJ whole genome shotgun (WGS) entry which is preliminary data.</text>
</comment>
<reference evidence="3 4" key="1">
    <citation type="submission" date="2023-07" db="EMBL/GenBank/DDBJ databases">
        <title>Genomic Encyclopedia of Type Strains, Phase IV (KMG-IV): sequencing the most valuable type-strain genomes for metagenomic binning, comparative biology and taxonomic classification.</title>
        <authorList>
            <person name="Goeker M."/>
        </authorList>
    </citation>
    <scope>NUCLEOTIDE SEQUENCE [LARGE SCALE GENOMIC DNA]</scope>
    <source>
        <strain evidence="3 4">DSM 18695</strain>
    </source>
</reference>
<name>A0ABU0IVL3_9CAUL</name>
<sequence length="354" mass="38732">MTRKLQFSLVLVALAALAVAACKPKPPPAPTPPDVYATYGVHSDAHADDCQYPTCVYDRTAGQPTNPKYPPYWTATWAMYRVFNNWQTNLPPYAGKPPATLKEGVDYQTSWGTSYYDSTWTGTVGGVAEKGAMEEHYDKFCLPIFPIPNNYSCSFISLGKIAFFVTYDDRPSWMPPVCLFSPNNHPPELDFIKHLPYAVGDSQQLNFTVQGYSFWVGQDGKIMQTGAAPDQTDKGGILFGYAFNTEPKQDRVDKTVGSYRHPSSFYFSGVPKLPQAPLPNAPIVSQNYTDFAMIKPDPATTWAKVSGLDPKALPPCQLFDPPASANKALLGDAPGGSARVPTWGSIGRPQPAAK</sequence>
<dbReference type="Proteomes" id="UP001228905">
    <property type="component" value="Unassembled WGS sequence"/>
</dbReference>
<evidence type="ECO:0000313" key="4">
    <source>
        <dbReference type="Proteomes" id="UP001228905"/>
    </source>
</evidence>
<protein>
    <submittedName>
        <fullName evidence="3">Uncharacterized protein</fullName>
    </submittedName>
</protein>
<feature type="signal peptide" evidence="2">
    <location>
        <begin position="1"/>
        <end position="20"/>
    </location>
</feature>
<feature type="chain" id="PRO_5047021584" evidence="2">
    <location>
        <begin position="21"/>
        <end position="354"/>
    </location>
</feature>
<accession>A0ABU0IVL3</accession>
<dbReference type="RefSeq" id="WP_307350045.1">
    <property type="nucleotide sequence ID" value="NZ_JAUSVS010000005.1"/>
</dbReference>
<organism evidence="3 4">
    <name type="scientific">Caulobacter ginsengisoli</name>
    <dbReference type="NCBI Taxonomy" id="400775"/>
    <lineage>
        <taxon>Bacteria</taxon>
        <taxon>Pseudomonadati</taxon>
        <taxon>Pseudomonadota</taxon>
        <taxon>Alphaproteobacteria</taxon>
        <taxon>Caulobacterales</taxon>
        <taxon>Caulobacteraceae</taxon>
        <taxon>Caulobacter</taxon>
    </lineage>
</organism>
<keyword evidence="4" id="KW-1185">Reference proteome</keyword>
<evidence type="ECO:0000256" key="2">
    <source>
        <dbReference type="SAM" id="SignalP"/>
    </source>
</evidence>
<gene>
    <name evidence="3" type="ORF">QO010_002771</name>
</gene>
<feature type="region of interest" description="Disordered" evidence="1">
    <location>
        <begin position="324"/>
        <end position="354"/>
    </location>
</feature>
<keyword evidence="2" id="KW-0732">Signal</keyword>
<evidence type="ECO:0000256" key="1">
    <source>
        <dbReference type="SAM" id="MobiDB-lite"/>
    </source>
</evidence>
<proteinExistence type="predicted"/>
<evidence type="ECO:0000313" key="3">
    <source>
        <dbReference type="EMBL" id="MDQ0464987.1"/>
    </source>
</evidence>
<dbReference type="PROSITE" id="PS51257">
    <property type="entry name" value="PROKAR_LIPOPROTEIN"/>
    <property type="match status" value="1"/>
</dbReference>
<dbReference type="EMBL" id="JAUSVS010000005">
    <property type="protein sequence ID" value="MDQ0464987.1"/>
    <property type="molecule type" value="Genomic_DNA"/>
</dbReference>